<comment type="caution">
    <text evidence="4">The sequence shown here is derived from an EMBL/GenBank/DDBJ whole genome shotgun (WGS) entry which is preliminary data.</text>
</comment>
<protein>
    <submittedName>
        <fullName evidence="4">ABC transporter ATP-binding protein</fullName>
    </submittedName>
</protein>
<dbReference type="InterPro" id="IPR003439">
    <property type="entry name" value="ABC_transporter-like_ATP-bd"/>
</dbReference>
<dbReference type="PROSITE" id="PS00211">
    <property type="entry name" value="ABC_TRANSPORTER_1"/>
    <property type="match status" value="1"/>
</dbReference>
<dbReference type="RefSeq" id="WP_132165194.1">
    <property type="nucleotide sequence ID" value="NZ_SMKX01000006.1"/>
</dbReference>
<dbReference type="Proteomes" id="UP000295124">
    <property type="component" value="Unassembled WGS sequence"/>
</dbReference>
<name>A0A4R4ZVF8_9ACTN</name>
<feature type="domain" description="ABC transporter" evidence="3">
    <location>
        <begin position="2"/>
        <end position="214"/>
    </location>
</feature>
<dbReference type="InterPro" id="IPR003593">
    <property type="entry name" value="AAA+_ATPase"/>
</dbReference>
<dbReference type="SUPFAM" id="SSF52540">
    <property type="entry name" value="P-loop containing nucleoside triphosphate hydrolases"/>
    <property type="match status" value="1"/>
</dbReference>
<evidence type="ECO:0000313" key="4">
    <source>
        <dbReference type="EMBL" id="TDD62480.1"/>
    </source>
</evidence>
<dbReference type="GO" id="GO:0022857">
    <property type="term" value="F:transmembrane transporter activity"/>
    <property type="evidence" value="ECO:0007669"/>
    <property type="project" value="TreeGrafter"/>
</dbReference>
<keyword evidence="1" id="KW-0547">Nucleotide-binding</keyword>
<keyword evidence="2 4" id="KW-0067">ATP-binding</keyword>
<dbReference type="PROSITE" id="PS50893">
    <property type="entry name" value="ABC_TRANSPORTER_2"/>
    <property type="match status" value="1"/>
</dbReference>
<dbReference type="Gene3D" id="3.40.50.300">
    <property type="entry name" value="P-loop containing nucleotide triphosphate hydrolases"/>
    <property type="match status" value="1"/>
</dbReference>
<dbReference type="InterPro" id="IPR015854">
    <property type="entry name" value="ABC_transpr_LolD-like"/>
</dbReference>
<evidence type="ECO:0000256" key="1">
    <source>
        <dbReference type="ARBA" id="ARBA00022741"/>
    </source>
</evidence>
<evidence type="ECO:0000256" key="2">
    <source>
        <dbReference type="ARBA" id="ARBA00022840"/>
    </source>
</evidence>
<organism evidence="4 5">
    <name type="scientific">Kribbella antibiotica</name>
    <dbReference type="NCBI Taxonomy" id="190195"/>
    <lineage>
        <taxon>Bacteria</taxon>
        <taxon>Bacillati</taxon>
        <taxon>Actinomycetota</taxon>
        <taxon>Actinomycetes</taxon>
        <taxon>Propionibacteriales</taxon>
        <taxon>Kribbellaceae</taxon>
        <taxon>Kribbella</taxon>
    </lineage>
</organism>
<sequence>MIVLDGVTVEYSDSVPLERVTLELEPGCTAVMGPSGSGKSTLLRIIAGQQKPTVGAVAIDGVAVAAASWRSSGDPRVALIHQDYRLVPFLTVEQNLLLAAELREVNRSAVDVDDALDRVGLPSAMRSRLPRTMSGGEQQRVAIARALMTGAPVVLADEPTGALDEGNTERITEVLVDLGRKERLVIVVATHDPGVARRMDRCLRLIDGKLAPAG</sequence>
<dbReference type="EMBL" id="SMKX01000006">
    <property type="protein sequence ID" value="TDD62480.1"/>
    <property type="molecule type" value="Genomic_DNA"/>
</dbReference>
<gene>
    <name evidence="4" type="ORF">E1263_03310</name>
</gene>
<accession>A0A4R4ZVF8</accession>
<evidence type="ECO:0000259" key="3">
    <source>
        <dbReference type="PROSITE" id="PS50893"/>
    </source>
</evidence>
<evidence type="ECO:0000313" key="5">
    <source>
        <dbReference type="Proteomes" id="UP000295124"/>
    </source>
</evidence>
<reference evidence="4 5" key="1">
    <citation type="submission" date="2019-03" db="EMBL/GenBank/DDBJ databases">
        <title>Draft genome sequences of novel Actinobacteria.</title>
        <authorList>
            <person name="Sahin N."/>
            <person name="Ay H."/>
            <person name="Saygin H."/>
        </authorList>
    </citation>
    <scope>NUCLEOTIDE SEQUENCE [LARGE SCALE GENOMIC DNA]</scope>
    <source>
        <strain evidence="4 5">JCM 13523</strain>
    </source>
</reference>
<proteinExistence type="predicted"/>
<dbReference type="AlphaFoldDB" id="A0A4R4ZVF8"/>
<dbReference type="Pfam" id="PF00005">
    <property type="entry name" value="ABC_tran"/>
    <property type="match status" value="1"/>
</dbReference>
<dbReference type="GO" id="GO:0005524">
    <property type="term" value="F:ATP binding"/>
    <property type="evidence" value="ECO:0007669"/>
    <property type="project" value="UniProtKB-KW"/>
</dbReference>
<dbReference type="SMART" id="SM00382">
    <property type="entry name" value="AAA"/>
    <property type="match status" value="1"/>
</dbReference>
<dbReference type="GO" id="GO:0005886">
    <property type="term" value="C:plasma membrane"/>
    <property type="evidence" value="ECO:0007669"/>
    <property type="project" value="TreeGrafter"/>
</dbReference>
<dbReference type="GO" id="GO:0016887">
    <property type="term" value="F:ATP hydrolysis activity"/>
    <property type="evidence" value="ECO:0007669"/>
    <property type="project" value="InterPro"/>
</dbReference>
<dbReference type="OrthoDB" id="9778572at2"/>
<dbReference type="InterPro" id="IPR017871">
    <property type="entry name" value="ABC_transporter-like_CS"/>
</dbReference>
<keyword evidence="5" id="KW-1185">Reference proteome</keyword>
<dbReference type="PANTHER" id="PTHR24220">
    <property type="entry name" value="IMPORT ATP-BINDING PROTEIN"/>
    <property type="match status" value="1"/>
</dbReference>
<dbReference type="InterPro" id="IPR027417">
    <property type="entry name" value="P-loop_NTPase"/>
</dbReference>